<protein>
    <submittedName>
        <fullName evidence="1">Uncharacterized protein</fullName>
    </submittedName>
</protein>
<organism evidence="1 2">
    <name type="scientific">Brenneria salicis ATCC 15712 = DSM 30166</name>
    <dbReference type="NCBI Taxonomy" id="714314"/>
    <lineage>
        <taxon>Bacteria</taxon>
        <taxon>Pseudomonadati</taxon>
        <taxon>Pseudomonadota</taxon>
        <taxon>Gammaproteobacteria</taxon>
        <taxon>Enterobacterales</taxon>
        <taxon>Pectobacteriaceae</taxon>
        <taxon>Brenneria</taxon>
    </lineage>
</organism>
<dbReference type="EMBL" id="QNRY01000003">
    <property type="protein sequence ID" value="RBP66559.1"/>
    <property type="molecule type" value="Genomic_DNA"/>
</dbReference>
<reference evidence="1 2" key="1">
    <citation type="submission" date="2018-06" db="EMBL/GenBank/DDBJ databases">
        <title>Genomic Encyclopedia of Type Strains, Phase IV (KMG-IV): sequencing the most valuable type-strain genomes for metagenomic binning, comparative biology and taxonomic classification.</title>
        <authorList>
            <person name="Goeker M."/>
        </authorList>
    </citation>
    <scope>NUCLEOTIDE SEQUENCE [LARGE SCALE GENOMIC DNA]</scope>
    <source>
        <strain evidence="1 2">DSM 30166</strain>
    </source>
</reference>
<dbReference type="Proteomes" id="UP000253046">
    <property type="component" value="Unassembled WGS sequence"/>
</dbReference>
<gene>
    <name evidence="1" type="ORF">DES54_10388</name>
</gene>
<name>A0A366IBB3_9GAMM</name>
<evidence type="ECO:0000313" key="2">
    <source>
        <dbReference type="Proteomes" id="UP000253046"/>
    </source>
</evidence>
<sequence>MKNRDNVLVYTYQQSVAMHPGDIHVARIMVTF</sequence>
<accession>A0A366IBB3</accession>
<keyword evidence="2" id="KW-1185">Reference proteome</keyword>
<comment type="caution">
    <text evidence="1">The sequence shown here is derived from an EMBL/GenBank/DDBJ whole genome shotgun (WGS) entry which is preliminary data.</text>
</comment>
<dbReference type="AlphaFoldDB" id="A0A366IBB3"/>
<evidence type="ECO:0000313" key="1">
    <source>
        <dbReference type="EMBL" id="RBP66559.1"/>
    </source>
</evidence>
<proteinExistence type="predicted"/>